<gene>
    <name evidence="8" type="ORF">M438DRAFT_351527</name>
</gene>
<feature type="region of interest" description="Disordered" evidence="6">
    <location>
        <begin position="384"/>
        <end position="418"/>
    </location>
</feature>
<feature type="compositionally biased region" description="Polar residues" evidence="6">
    <location>
        <begin position="235"/>
        <end position="247"/>
    </location>
</feature>
<dbReference type="PROSITE" id="PS00028">
    <property type="entry name" value="ZINC_FINGER_C2H2_1"/>
    <property type="match status" value="1"/>
</dbReference>
<dbReference type="SUPFAM" id="SSF57667">
    <property type="entry name" value="beta-beta-alpha zinc fingers"/>
    <property type="match status" value="1"/>
</dbReference>
<protein>
    <recommendedName>
        <fullName evidence="7">C2H2-type domain-containing protein</fullName>
    </recommendedName>
</protein>
<feature type="region of interest" description="Disordered" evidence="6">
    <location>
        <begin position="348"/>
        <end position="370"/>
    </location>
</feature>
<dbReference type="EMBL" id="KL584975">
    <property type="protein sequence ID" value="KEQ88233.1"/>
    <property type="molecule type" value="Genomic_DNA"/>
</dbReference>
<dbReference type="RefSeq" id="XP_029764420.1">
    <property type="nucleotide sequence ID" value="XM_029906723.1"/>
</dbReference>
<accession>A0A074XRJ2</accession>
<dbReference type="InterPro" id="IPR036236">
    <property type="entry name" value="Znf_C2H2_sf"/>
</dbReference>
<dbReference type="GeneID" id="40749029"/>
<sequence length="704" mass="78632">MDSGAGDRHPQGDQPYYNSQTTSHSLNLSEADMDDWTYTPPSHPAEYSSLSTALSRPLMNTNASNNYDNHVEYGAGSYNNHDDIHAAFQATQGFVDENTPLDYRNMTFQDYQQMVENHNATVQADTTQFDDDSFGQYGSDPSTGNYATQVTQVSGQWTGLHGLPNNSTPQRLDYPSPPPPQGSGYVYPQSPYYNSQPVHAGYDPYEYPQQPPHHPTMESPQPQPLTFIEYPSPPQTNARSGVSTTRHSASHTPTKTSRKSSPTASNKASKTKKDYQERKTIQCDTCEHKATCESNLKQHQLTHNGPKDYHCYVDGCGRSFHRPWGLGRHLKDVHDIHNVKVKKIDRVRNPRNSGEPKNIGTVSPASQKPLPPYIAPFAPGGHSSSPRYIDNIQRHPSPTSSGGELSSAGDGHLTPLPTPAPAPGIFNIPAGLYFACPDCTLRCETSDELACHGHSFHDDPIGDQCNCSVCRGHHYQLQQLEHHQYLEYLEYLQQQQLQQQQFQHPQQTQQQAGFEVHDVYAEQQQQDVDMIIEQEDFNNYQAIPNTPAHTVPSTPSGDDTRFCGPSHYFSPHHDLPHAHDSPMAHPLDTDMDMDVDTEMDNEDHIYPPPSPTTPWTPHSISTDARLNINITTQDIDADTEIDSKPNSTSTALDPFALDTEMGDFLADADAEPFPIHHAPSLSPEEFYRKLAKMQGKEYKDDFFG</sequence>
<dbReference type="Proteomes" id="UP000030706">
    <property type="component" value="Unassembled WGS sequence"/>
</dbReference>
<feature type="domain" description="C2H2-type" evidence="7">
    <location>
        <begin position="281"/>
        <end position="308"/>
    </location>
</feature>
<feature type="region of interest" description="Disordered" evidence="6">
    <location>
        <begin position="157"/>
        <end position="278"/>
    </location>
</feature>
<keyword evidence="4" id="KW-0862">Zinc</keyword>
<dbReference type="Gene3D" id="3.30.160.60">
    <property type="entry name" value="Classic Zinc Finger"/>
    <property type="match status" value="1"/>
</dbReference>
<organism evidence="8 9">
    <name type="scientific">Aureobasidium pullulans EXF-150</name>
    <dbReference type="NCBI Taxonomy" id="1043002"/>
    <lineage>
        <taxon>Eukaryota</taxon>
        <taxon>Fungi</taxon>
        <taxon>Dikarya</taxon>
        <taxon>Ascomycota</taxon>
        <taxon>Pezizomycotina</taxon>
        <taxon>Dothideomycetes</taxon>
        <taxon>Dothideomycetidae</taxon>
        <taxon>Dothideales</taxon>
        <taxon>Saccotheciaceae</taxon>
        <taxon>Aureobasidium</taxon>
    </lineage>
</organism>
<feature type="domain" description="C2H2-type" evidence="7">
    <location>
        <begin position="309"/>
        <end position="334"/>
    </location>
</feature>
<feature type="region of interest" description="Disordered" evidence="6">
    <location>
        <begin position="1"/>
        <end position="45"/>
    </location>
</feature>
<dbReference type="PANTHER" id="PTHR24379">
    <property type="entry name" value="KRAB AND ZINC FINGER DOMAIN-CONTAINING"/>
    <property type="match status" value="1"/>
</dbReference>
<dbReference type="SMART" id="SM00355">
    <property type="entry name" value="ZnF_C2H2"/>
    <property type="match status" value="3"/>
</dbReference>
<keyword evidence="2" id="KW-0677">Repeat</keyword>
<feature type="compositionally biased region" description="Basic and acidic residues" evidence="6">
    <location>
        <begin position="1"/>
        <end position="11"/>
    </location>
</feature>
<dbReference type="PROSITE" id="PS50157">
    <property type="entry name" value="ZINC_FINGER_C2H2_2"/>
    <property type="match status" value="2"/>
</dbReference>
<evidence type="ECO:0000313" key="9">
    <source>
        <dbReference type="Proteomes" id="UP000030706"/>
    </source>
</evidence>
<feature type="compositionally biased region" description="Low complexity" evidence="6">
    <location>
        <begin position="250"/>
        <end position="263"/>
    </location>
</feature>
<dbReference type="AlphaFoldDB" id="A0A074XRJ2"/>
<evidence type="ECO:0000313" key="8">
    <source>
        <dbReference type="EMBL" id="KEQ88233.1"/>
    </source>
</evidence>
<evidence type="ECO:0000256" key="5">
    <source>
        <dbReference type="PROSITE-ProRule" id="PRU00042"/>
    </source>
</evidence>
<reference evidence="8 9" key="1">
    <citation type="journal article" date="2014" name="BMC Genomics">
        <title>Genome sequencing of four Aureobasidium pullulans varieties: biotechnological potential, stress tolerance, and description of new species.</title>
        <authorList>
            <person name="Gostin Ar C."/>
            <person name="Ohm R.A."/>
            <person name="Kogej T."/>
            <person name="Sonjak S."/>
            <person name="Turk M."/>
            <person name="Zajc J."/>
            <person name="Zalar P."/>
            <person name="Grube M."/>
            <person name="Sun H."/>
            <person name="Han J."/>
            <person name="Sharma A."/>
            <person name="Chiniquy J."/>
            <person name="Ngan C.Y."/>
            <person name="Lipzen A."/>
            <person name="Barry K."/>
            <person name="Grigoriev I.V."/>
            <person name="Gunde-Cimerman N."/>
        </authorList>
    </citation>
    <scope>NUCLEOTIDE SEQUENCE [LARGE SCALE GENOMIC DNA]</scope>
    <source>
        <strain evidence="8 9">EXF-150</strain>
    </source>
</reference>
<evidence type="ECO:0000256" key="2">
    <source>
        <dbReference type="ARBA" id="ARBA00022737"/>
    </source>
</evidence>
<evidence type="ECO:0000256" key="3">
    <source>
        <dbReference type="ARBA" id="ARBA00022771"/>
    </source>
</evidence>
<dbReference type="GO" id="GO:0008270">
    <property type="term" value="F:zinc ion binding"/>
    <property type="evidence" value="ECO:0007669"/>
    <property type="project" value="UniProtKB-KW"/>
</dbReference>
<feature type="compositionally biased region" description="Polar residues" evidence="6">
    <location>
        <begin position="394"/>
        <end position="404"/>
    </location>
</feature>
<dbReference type="HOGENOM" id="CLU_391790_0_0_1"/>
<dbReference type="PANTHER" id="PTHR24379:SF121">
    <property type="entry name" value="C2H2-TYPE DOMAIN-CONTAINING PROTEIN"/>
    <property type="match status" value="1"/>
</dbReference>
<evidence type="ECO:0000256" key="4">
    <source>
        <dbReference type="ARBA" id="ARBA00022833"/>
    </source>
</evidence>
<evidence type="ECO:0000259" key="7">
    <source>
        <dbReference type="PROSITE" id="PS50157"/>
    </source>
</evidence>
<evidence type="ECO:0000256" key="1">
    <source>
        <dbReference type="ARBA" id="ARBA00022723"/>
    </source>
</evidence>
<name>A0A074XRJ2_AURPU</name>
<keyword evidence="9" id="KW-1185">Reference proteome</keyword>
<dbReference type="InterPro" id="IPR013087">
    <property type="entry name" value="Znf_C2H2_type"/>
</dbReference>
<keyword evidence="3 5" id="KW-0863">Zinc-finger</keyword>
<keyword evidence="1" id="KW-0479">Metal-binding</keyword>
<feature type="compositionally biased region" description="Polar residues" evidence="6">
    <location>
        <begin position="16"/>
        <end position="28"/>
    </location>
</feature>
<proteinExistence type="predicted"/>
<dbReference type="STRING" id="1043002.A0A074XRJ2"/>
<evidence type="ECO:0000256" key="6">
    <source>
        <dbReference type="SAM" id="MobiDB-lite"/>
    </source>
</evidence>